<dbReference type="WBParaSite" id="ECPE_0001856501-mRNA-1">
    <property type="protein sequence ID" value="ECPE_0001856501-mRNA-1"/>
    <property type="gene ID" value="ECPE_0001856501"/>
</dbReference>
<organism evidence="4">
    <name type="scientific">Echinostoma caproni</name>
    <dbReference type="NCBI Taxonomy" id="27848"/>
    <lineage>
        <taxon>Eukaryota</taxon>
        <taxon>Metazoa</taxon>
        <taxon>Spiralia</taxon>
        <taxon>Lophotrochozoa</taxon>
        <taxon>Platyhelminthes</taxon>
        <taxon>Trematoda</taxon>
        <taxon>Digenea</taxon>
        <taxon>Plagiorchiida</taxon>
        <taxon>Echinostomata</taxon>
        <taxon>Echinostomatoidea</taxon>
        <taxon>Echinostomatidae</taxon>
        <taxon>Echinostoma</taxon>
    </lineage>
</organism>
<feature type="domain" description="GIY-YIG" evidence="1">
    <location>
        <begin position="10"/>
        <end position="85"/>
    </location>
</feature>
<gene>
    <name evidence="2" type="ORF">ECPE_LOCUS18515</name>
</gene>
<dbReference type="Proteomes" id="UP000272942">
    <property type="component" value="Unassembled WGS sequence"/>
</dbReference>
<proteinExistence type="predicted"/>
<evidence type="ECO:0000313" key="3">
    <source>
        <dbReference type="Proteomes" id="UP000272942"/>
    </source>
</evidence>
<evidence type="ECO:0000259" key="1">
    <source>
        <dbReference type="PROSITE" id="PS50164"/>
    </source>
</evidence>
<reference evidence="4" key="1">
    <citation type="submission" date="2016-06" db="UniProtKB">
        <authorList>
            <consortium name="WormBaseParasite"/>
        </authorList>
    </citation>
    <scope>IDENTIFICATION</scope>
</reference>
<protein>
    <submittedName>
        <fullName evidence="4">GIY-YIG domain-containing protein</fullName>
    </submittedName>
</protein>
<dbReference type="EMBL" id="UZAN01079932">
    <property type="protein sequence ID" value="VDP96509.1"/>
    <property type="molecule type" value="Genomic_DNA"/>
</dbReference>
<reference evidence="2 3" key="2">
    <citation type="submission" date="2018-11" db="EMBL/GenBank/DDBJ databases">
        <authorList>
            <consortium name="Pathogen Informatics"/>
        </authorList>
    </citation>
    <scope>NUCLEOTIDE SEQUENCE [LARGE SCALE GENOMIC DNA]</scope>
    <source>
        <strain evidence="2 3">Egypt</strain>
    </source>
</reference>
<dbReference type="InterPro" id="IPR000305">
    <property type="entry name" value="GIY-YIG_endonuc"/>
</dbReference>
<dbReference type="PROSITE" id="PS50164">
    <property type="entry name" value="GIY_YIG"/>
    <property type="match status" value="1"/>
</dbReference>
<dbReference type="AlphaFoldDB" id="A0A183BH30"/>
<evidence type="ECO:0000313" key="2">
    <source>
        <dbReference type="EMBL" id="VDP96509.1"/>
    </source>
</evidence>
<sequence>MKDKLLVEKTSFCIYQFVCSCGTTYIGRTTRRLAERIREHHPSWLSRGLKKPGGTAITAHLVETEHRVRMSEAVIAHLHDHRGEIEAGQAPRTVNSRSDRDSVEQPLLVRSKKSVRALDLPWPAINARMT</sequence>
<dbReference type="PROSITE" id="PS51257">
    <property type="entry name" value="PROKAR_LIPOPROTEIN"/>
    <property type="match status" value="1"/>
</dbReference>
<keyword evidence="3" id="KW-1185">Reference proteome</keyword>
<name>A0A183BH30_9TREM</name>
<evidence type="ECO:0000313" key="4">
    <source>
        <dbReference type="WBParaSite" id="ECPE_0001856501-mRNA-1"/>
    </source>
</evidence>
<accession>A0A183BH30</accession>
<dbReference type="OrthoDB" id="6266479at2759"/>